<feature type="region of interest" description="Disordered" evidence="1">
    <location>
        <begin position="56"/>
        <end position="86"/>
    </location>
</feature>
<sequence length="315" mass="33346">MAPLRQALLHPALPLRLCWCYRNDMFSHYVDASARASWAAIAATLSLAASTLGGCDRRAPDPVTTNAQSETARPSPTPAAPAISAPSPALTRSDLIAAANQAASAYAGGEELASPDPLVGRNFAVRLPFGCKGPAPNASPEQVSDGLASWAWGADQKTIRLRMMPGDWTRSATLGNAGSAEWEAVEGFWIPRPWSLAETCPSIKADPLQTDVPAASAQTLGIAAVFDAGGSRLGRRNGRAYEYVIRSAGDDPLPAPKQGFRMLLEGRVSSFPSRRAVECRAPGPDQRPVCIIAVQLDRVAYEDAEGGTLSEWRPG</sequence>
<accession>A0A245ZEZ0</accession>
<dbReference type="EMBL" id="NBBJ01000006">
    <property type="protein sequence ID" value="OWK28316.1"/>
    <property type="molecule type" value="Genomic_DNA"/>
</dbReference>
<comment type="caution">
    <text evidence="2">The sequence shown here is derived from an EMBL/GenBank/DDBJ whole genome shotgun (WGS) entry which is preliminary data.</text>
</comment>
<dbReference type="RefSeq" id="WP_211275829.1">
    <property type="nucleotide sequence ID" value="NZ_NBBJ01000006.1"/>
</dbReference>
<evidence type="ECO:0000313" key="3">
    <source>
        <dbReference type="Proteomes" id="UP000197783"/>
    </source>
</evidence>
<keyword evidence="3" id="KW-1185">Reference proteome</keyword>
<evidence type="ECO:0000256" key="1">
    <source>
        <dbReference type="SAM" id="MobiDB-lite"/>
    </source>
</evidence>
<dbReference type="Proteomes" id="UP000197783">
    <property type="component" value="Unassembled WGS sequence"/>
</dbReference>
<gene>
    <name evidence="2" type="ORF">SPMU_31720</name>
</gene>
<organism evidence="2 3">
    <name type="scientific">Sphingomonas mucosissima</name>
    <dbReference type="NCBI Taxonomy" id="370959"/>
    <lineage>
        <taxon>Bacteria</taxon>
        <taxon>Pseudomonadati</taxon>
        <taxon>Pseudomonadota</taxon>
        <taxon>Alphaproteobacteria</taxon>
        <taxon>Sphingomonadales</taxon>
        <taxon>Sphingomonadaceae</taxon>
        <taxon>Sphingomonas</taxon>
    </lineage>
</organism>
<reference evidence="2 3" key="1">
    <citation type="submission" date="2017-03" db="EMBL/GenBank/DDBJ databases">
        <title>Genome sequence of Sphingomonas mucosissima DSM 17494.</title>
        <authorList>
            <person name="Poehlein A."/>
            <person name="Wuebbeler J.H."/>
            <person name="Steinbuechel A."/>
            <person name="Daniel R."/>
        </authorList>
    </citation>
    <scope>NUCLEOTIDE SEQUENCE [LARGE SCALE GENOMIC DNA]</scope>
    <source>
        <strain evidence="2 3">DSM 17494</strain>
    </source>
</reference>
<proteinExistence type="predicted"/>
<name>A0A245ZEZ0_9SPHN</name>
<protein>
    <submittedName>
        <fullName evidence="2">Uncharacterized protein</fullName>
    </submittedName>
</protein>
<dbReference type="AlphaFoldDB" id="A0A245ZEZ0"/>
<evidence type="ECO:0000313" key="2">
    <source>
        <dbReference type="EMBL" id="OWK28316.1"/>
    </source>
</evidence>